<accession>A0A8C9QCP8</accession>
<dbReference type="CDD" id="cd00099">
    <property type="entry name" value="IgV"/>
    <property type="match status" value="1"/>
</dbReference>
<dbReference type="SMART" id="SM00409">
    <property type="entry name" value="IG"/>
    <property type="match status" value="1"/>
</dbReference>
<organism evidence="3 4">
    <name type="scientific">Spermophilus dauricus</name>
    <name type="common">Daurian ground squirrel</name>
    <dbReference type="NCBI Taxonomy" id="99837"/>
    <lineage>
        <taxon>Eukaryota</taxon>
        <taxon>Metazoa</taxon>
        <taxon>Chordata</taxon>
        <taxon>Craniata</taxon>
        <taxon>Vertebrata</taxon>
        <taxon>Euteleostomi</taxon>
        <taxon>Mammalia</taxon>
        <taxon>Eutheria</taxon>
        <taxon>Euarchontoglires</taxon>
        <taxon>Glires</taxon>
        <taxon>Rodentia</taxon>
        <taxon>Sciuromorpha</taxon>
        <taxon>Sciuridae</taxon>
        <taxon>Xerinae</taxon>
        <taxon>Marmotini</taxon>
        <taxon>Spermophilus</taxon>
    </lineage>
</organism>
<dbReference type="PANTHER" id="PTHR15343">
    <property type="entry name" value="CD7"/>
    <property type="match status" value="1"/>
</dbReference>
<dbReference type="GO" id="GO:0038023">
    <property type="term" value="F:signaling receptor activity"/>
    <property type="evidence" value="ECO:0007669"/>
    <property type="project" value="InterPro"/>
</dbReference>
<keyword evidence="4" id="KW-1185">Reference proteome</keyword>
<keyword evidence="1" id="KW-0812">Transmembrane</keyword>
<evidence type="ECO:0000313" key="3">
    <source>
        <dbReference type="Ensembl" id="ENSSDAP00000019591.1"/>
    </source>
</evidence>
<keyword evidence="1" id="KW-1133">Transmembrane helix</keyword>
<keyword evidence="1" id="KW-0472">Membrane</keyword>
<dbReference type="Pfam" id="PF07686">
    <property type="entry name" value="V-set"/>
    <property type="match status" value="1"/>
</dbReference>
<dbReference type="InterPro" id="IPR003599">
    <property type="entry name" value="Ig_sub"/>
</dbReference>
<dbReference type="SUPFAM" id="SSF48726">
    <property type="entry name" value="Immunoglobulin"/>
    <property type="match status" value="1"/>
</dbReference>
<dbReference type="PANTHER" id="PTHR15343:SF0">
    <property type="entry name" value="T-CELL ANTIGEN CD7"/>
    <property type="match status" value="1"/>
</dbReference>
<dbReference type="GO" id="GO:0016020">
    <property type="term" value="C:membrane"/>
    <property type="evidence" value="ECO:0007669"/>
    <property type="project" value="InterPro"/>
</dbReference>
<dbReference type="AlphaFoldDB" id="A0A8C9QCP8"/>
<protein>
    <recommendedName>
        <fullName evidence="2">Ig-like domain-containing protein</fullName>
    </recommendedName>
</protein>
<evidence type="ECO:0000256" key="1">
    <source>
        <dbReference type="SAM" id="Phobius"/>
    </source>
</evidence>
<reference evidence="3" key="1">
    <citation type="submission" date="2025-08" db="UniProtKB">
        <authorList>
            <consortium name="Ensembl"/>
        </authorList>
    </citation>
    <scope>IDENTIFICATION</scope>
</reference>
<dbReference type="InterPro" id="IPR036179">
    <property type="entry name" value="Ig-like_dom_sf"/>
</dbReference>
<dbReference type="SMART" id="SM00406">
    <property type="entry name" value="IGv"/>
    <property type="match status" value="1"/>
</dbReference>
<sequence length="238" mass="25675">RAGPPQQRGGCPLPLCPARGDSRLLAEVQQSPRYTTIPEGGSVSITCSTNGTLKGLYLKQSWPQATYVVYYEDEESRTSTVDLQFQGRVSFSGPQNNLTITMHHLQKADSGTYTCEAVQDFLDSNVLGAGTMVAVTGGERASSFPPRSLEPGSPGSLGIALPLPAPQCQDPSLTSRILPTALAVGFFLMGLGLGVLCTLRRTQIKGMCTSRKKSPSSVVYEDMCYSRRNTLFTPNQYQ</sequence>
<reference evidence="3" key="2">
    <citation type="submission" date="2025-09" db="UniProtKB">
        <authorList>
            <consortium name="Ensembl"/>
        </authorList>
    </citation>
    <scope>IDENTIFICATION</scope>
</reference>
<dbReference type="Ensembl" id="ENSSDAT00000022400.1">
    <property type="protein sequence ID" value="ENSSDAP00000019591.1"/>
    <property type="gene ID" value="ENSSDAG00000017779.1"/>
</dbReference>
<feature type="domain" description="Ig-like" evidence="2">
    <location>
        <begin position="26"/>
        <end position="136"/>
    </location>
</feature>
<dbReference type="InterPro" id="IPR039090">
    <property type="entry name" value="CD7"/>
</dbReference>
<dbReference type="InterPro" id="IPR007110">
    <property type="entry name" value="Ig-like_dom"/>
</dbReference>
<evidence type="ECO:0000313" key="4">
    <source>
        <dbReference type="Proteomes" id="UP000694422"/>
    </source>
</evidence>
<dbReference type="PROSITE" id="PS50835">
    <property type="entry name" value="IG_LIKE"/>
    <property type="match status" value="1"/>
</dbReference>
<evidence type="ECO:0000259" key="2">
    <source>
        <dbReference type="PROSITE" id="PS50835"/>
    </source>
</evidence>
<proteinExistence type="predicted"/>
<feature type="transmembrane region" description="Helical" evidence="1">
    <location>
        <begin position="177"/>
        <end position="199"/>
    </location>
</feature>
<dbReference type="GO" id="GO:0002250">
    <property type="term" value="P:adaptive immune response"/>
    <property type="evidence" value="ECO:0007669"/>
    <property type="project" value="InterPro"/>
</dbReference>
<dbReference type="InterPro" id="IPR013783">
    <property type="entry name" value="Ig-like_fold"/>
</dbReference>
<dbReference type="Gene3D" id="2.60.40.10">
    <property type="entry name" value="Immunoglobulins"/>
    <property type="match status" value="1"/>
</dbReference>
<name>A0A8C9QCP8_SPEDA</name>
<dbReference type="InterPro" id="IPR013106">
    <property type="entry name" value="Ig_V-set"/>
</dbReference>
<dbReference type="Proteomes" id="UP000694422">
    <property type="component" value="Unplaced"/>
</dbReference>